<dbReference type="STRING" id="1526571.AT746_17665"/>
<dbReference type="GO" id="GO:0030246">
    <property type="term" value="F:carbohydrate binding"/>
    <property type="evidence" value="ECO:0007669"/>
    <property type="project" value="InterPro"/>
</dbReference>
<sequence>MKLIAVLITIVLLMPMLAEAEAEAEAESVVLHTAEAPVIDGRGDDPAWQQAQWRPMPYLITGSMPSAEDFSGRFKLLWDKDYLYLQAEITDDVLYDAYPDPLKQYWDDDALEIFIDSDASGGGHQYNHSAFAYHIALDNQAVDLGDNRQPRLYNEHLQSRWQRSAEAPHVIIWEVAIRLYPDDYRDDQPNRPLLLDAGRRIGFMLAYCDNDGSAEREHFVGSVDIEPVEGDRNRGWIDASVFETMILAPSANNTK</sequence>
<evidence type="ECO:0000313" key="4">
    <source>
        <dbReference type="Proteomes" id="UP000068447"/>
    </source>
</evidence>
<reference evidence="3 4" key="1">
    <citation type="submission" date="2015-12" db="EMBL/GenBank/DDBJ databases">
        <title>Complete genome of Lacimicrobium alkaliphilum KCTC 32984.</title>
        <authorList>
            <person name="Kim S.-G."/>
            <person name="Lee Y.-J."/>
        </authorList>
    </citation>
    <scope>NUCLEOTIDE SEQUENCE [LARGE SCALE GENOMIC DNA]</scope>
    <source>
        <strain evidence="3 4">YelD216</strain>
    </source>
</reference>
<keyword evidence="1" id="KW-0732">Signal</keyword>
<gene>
    <name evidence="3" type="ORF">AT746_17665</name>
</gene>
<proteinExistence type="predicted"/>
<dbReference type="CDD" id="cd00241">
    <property type="entry name" value="DOMON_like"/>
    <property type="match status" value="1"/>
</dbReference>
<feature type="chain" id="PRO_5006835533" evidence="1">
    <location>
        <begin position="21"/>
        <end position="255"/>
    </location>
</feature>
<dbReference type="AlphaFoldDB" id="A0A0U2ZLP7"/>
<evidence type="ECO:0000313" key="3">
    <source>
        <dbReference type="EMBL" id="ALS99911.1"/>
    </source>
</evidence>
<keyword evidence="4" id="KW-1185">Reference proteome</keyword>
<feature type="signal peptide" evidence="1">
    <location>
        <begin position="1"/>
        <end position="20"/>
    </location>
</feature>
<dbReference type="GO" id="GO:0016052">
    <property type="term" value="P:carbohydrate catabolic process"/>
    <property type="evidence" value="ECO:0007669"/>
    <property type="project" value="InterPro"/>
</dbReference>
<dbReference type="RefSeq" id="WP_062483164.1">
    <property type="nucleotide sequence ID" value="NZ_CP013650.1"/>
</dbReference>
<protein>
    <submittedName>
        <fullName evidence="3">Sugar-binding protein</fullName>
    </submittedName>
</protein>
<dbReference type="EMBL" id="CP013650">
    <property type="protein sequence ID" value="ALS99911.1"/>
    <property type="molecule type" value="Genomic_DNA"/>
</dbReference>
<name>A0A0U2ZLP7_9ALTE</name>
<accession>A0A0U2ZLP7</accession>
<dbReference type="Pfam" id="PF06452">
    <property type="entry name" value="CBM9_1"/>
    <property type="match status" value="1"/>
</dbReference>
<dbReference type="InterPro" id="IPR010502">
    <property type="entry name" value="Carb-bd_dom_fam9"/>
</dbReference>
<organism evidence="3 4">
    <name type="scientific">Lacimicrobium alkaliphilum</name>
    <dbReference type="NCBI Taxonomy" id="1526571"/>
    <lineage>
        <taxon>Bacteria</taxon>
        <taxon>Pseudomonadati</taxon>
        <taxon>Pseudomonadota</taxon>
        <taxon>Gammaproteobacteria</taxon>
        <taxon>Alteromonadales</taxon>
        <taxon>Alteromonadaceae</taxon>
        <taxon>Lacimicrobium</taxon>
    </lineage>
</organism>
<dbReference type="SUPFAM" id="SSF49344">
    <property type="entry name" value="CBD9-like"/>
    <property type="match status" value="1"/>
</dbReference>
<evidence type="ECO:0000256" key="1">
    <source>
        <dbReference type="SAM" id="SignalP"/>
    </source>
</evidence>
<dbReference type="Gene3D" id="2.60.40.1190">
    <property type="match status" value="1"/>
</dbReference>
<dbReference type="OrthoDB" id="9786766at2"/>
<dbReference type="GO" id="GO:0004553">
    <property type="term" value="F:hydrolase activity, hydrolyzing O-glycosyl compounds"/>
    <property type="evidence" value="ECO:0007669"/>
    <property type="project" value="InterPro"/>
</dbReference>
<dbReference type="KEGG" id="lal:AT746_17665"/>
<evidence type="ECO:0000259" key="2">
    <source>
        <dbReference type="Pfam" id="PF06452"/>
    </source>
</evidence>
<feature type="domain" description="Carbohydrate-binding" evidence="2">
    <location>
        <begin position="39"/>
        <end position="247"/>
    </location>
</feature>
<dbReference type="Proteomes" id="UP000068447">
    <property type="component" value="Chromosome"/>
</dbReference>